<dbReference type="Proteomes" id="UP001163324">
    <property type="component" value="Chromosome 6"/>
</dbReference>
<keyword evidence="2" id="KW-1185">Reference proteome</keyword>
<dbReference type="EMBL" id="CM047945">
    <property type="protein sequence ID" value="KAI9897952.1"/>
    <property type="molecule type" value="Genomic_DNA"/>
</dbReference>
<comment type="caution">
    <text evidence="1">The sequence shown here is derived from an EMBL/GenBank/DDBJ whole genome shotgun (WGS) entry which is preliminary data.</text>
</comment>
<reference evidence="1" key="1">
    <citation type="submission" date="2022-10" db="EMBL/GenBank/DDBJ databases">
        <title>Complete Genome of Trichothecium roseum strain YXFP-22015, a Plant Pathogen Isolated from Citrus.</title>
        <authorList>
            <person name="Wang Y."/>
            <person name="Zhu L."/>
        </authorList>
    </citation>
    <scope>NUCLEOTIDE SEQUENCE</scope>
    <source>
        <strain evidence="1">YXFP-22015</strain>
    </source>
</reference>
<name>A0ACC0UV02_9HYPO</name>
<protein>
    <submittedName>
        <fullName evidence="1">Uncharacterized protein</fullName>
    </submittedName>
</protein>
<accession>A0ACC0UV02</accession>
<evidence type="ECO:0000313" key="2">
    <source>
        <dbReference type="Proteomes" id="UP001163324"/>
    </source>
</evidence>
<gene>
    <name evidence="1" type="ORF">N3K66_006312</name>
</gene>
<organism evidence="1 2">
    <name type="scientific">Trichothecium roseum</name>
    <dbReference type="NCBI Taxonomy" id="47278"/>
    <lineage>
        <taxon>Eukaryota</taxon>
        <taxon>Fungi</taxon>
        <taxon>Dikarya</taxon>
        <taxon>Ascomycota</taxon>
        <taxon>Pezizomycotina</taxon>
        <taxon>Sordariomycetes</taxon>
        <taxon>Hypocreomycetidae</taxon>
        <taxon>Hypocreales</taxon>
        <taxon>Hypocreales incertae sedis</taxon>
        <taxon>Trichothecium</taxon>
    </lineage>
</organism>
<proteinExistence type="predicted"/>
<evidence type="ECO:0000313" key="1">
    <source>
        <dbReference type="EMBL" id="KAI9897952.1"/>
    </source>
</evidence>
<sequence>MEVVGLAVGVAGLAGLFSTCLDAIEKIDDYKDFDHESQFLATQFEADKLRLRQWGQTVGIVNDIVLPSHHQALDDKDTLFMAKQILSMIKGVCDSVDATGAEKLSKPPGLAASKRRRVKWALGGKAKRTTQIEHLRVLVQHLHNLTPTESSSRSGLNSLPVQNPGTTLGLEPQSSGSMELWALQLKDSLRGIEHNIQQRFEAEARRDVFAWLGRDNPNGLYEECLRRKLDGTCNWILSSSQFSSWNSTTSSNADVNLLWIHGPAGFGKTILCSSLVQHLESDPDQIVAHFFLSSHYNSNHDPYSALKSWIAQIMSVLPAAYDAVREIWGDQDKEVAARTDIISALHDVLGVASIPVLVLDGLDECSWPSAELAPIGKETMTRFIEDLQRALSGTSARLLIVSRDEMRIRSCFQTGFFLREVKIVPSNVEKDIDLFSAHIVNRKLPKKDEATRHDIIQQMSASCHGQFLWLKMQERELQGWKNRQQLEKAIKETPEGLESVYDRSLQSILQLPSRKRNRAVSILRWATFAICPLTIDQLSEALIIDRDASDLAVDQLPNVVDDDYVESEVLDLCASLIEVRPGENPTRPGSWTLDLSHFSVKEFLLSQIALEGNLFKAKPGTQLSIEEQQGVMLAKLCLCYLNYATVWEQNFGTEPQSAQGISQYSQRPFIIYAANYWHLHVPNHDFEDDELLGCMTSLFDARNPPWDTWRNFHVTKGLDNASFKDILDMEPGDPPTDPLYYASKFGPIMLVRFLLQHPEYSPAKTQADAAKALAVACDRNRTAIVQTLCNAGVDIEAALDSWTPLNLASNAGHADIVDILLKRGANAETASKNGWTPIIRASRRGHIEVVRLLLTKVSKAHVNSGSRYDWTALEAACIGGHMAVVECLLQSGAQPNTRSGDGRTAFHAAAQDGNLALFQKLQRYAEEWDIAANNGFKPLDVAAGNGHVEMVKYLLDCGADVRSVGGAEYSALHLATSEGHMAVVRLMVESDANINVANITGTTPLHYASDEGHSQIVAFFASAGADVNRPNDEGWTPLHFATYNGHVKVVKILLSEGSRISSQTLDGETPLHMAAMNGHQDVVSELLANGSAVLLSVQSESGLTALAMACQEGHLEITRLLIKAQQSICKDTSPTLYAKSASSGPVSKKKDAQKKKEQGDLALNETSSTMNTLELANKKGLTPLHHAVRDGHLDVVNLLLEAGANASATANQGWAPLLIAAHRGHLEVVKTLIDIGVDMNAANYHGWTPYLAAAGNDSIGVLDYLRDQGVQTSVRSRSGLTPLHITVRRSSSLKMLAHLIDYHPQLINTTSKKGETPLHLAAAYGRKEAVTLLLSKGAEISPESCDKETPLIKAAGSGHLSTLKVLVQNIPAGSAKDSELGRALSMAAFWGQMGIMVYLVESGVSVASRDLEGHTPLFTASLHGRTEAVGYLLSLGADTTELTDSDGRTASLFASLGVHLDAVKVPIQSSSVVGIIENPDDTPLMLAAARGHEELVRFFLAAGADHIERGILQRTALQEACLIGHASLVRLLLDINITLMDVPDEGGHLPGSQAAFNGRKDVLEVLREFGADIIGAEVRNAMPLGQAAWNGHLVVMKYLLEAGVAVDSMDSHARTPVYRASASGSLIAVEFLVDTAGADISLAEQNGCTPLHGAAHGGHVDVVKFLIEKGANISTTDRVGHSSLHHASRGGYVDVVKLLLRKNADANLAAHDGTTPIHRAAFHGHALTVQVLLDGGANATMVDEEGLSPLHHAAWQGHLEVVRKLVDLCPEGLDNTSKDGSTPLLQATLSDHVEVVKFLHEKGASISIADNEGFTPLSVGACEGATSVVRYLLQEGADASIPDSDGQTPLFVAANNGFVDIVRLLVEAGADMSVTNQCGWTPLFGAVREGFVDIVRLLIDAGADVSIPDSYGATPILWAAYRGLSDIVELLIEAGADATACADGGETPLIQAYRKGHDEVVDLLLERSNITTEELGKLMRLKEAEEYAVSRASPYSISAGIAKATSRWLQSWRS</sequence>